<keyword evidence="2" id="KW-1185">Reference proteome</keyword>
<evidence type="ECO:0000313" key="2">
    <source>
        <dbReference type="Proteomes" id="UP000270342"/>
    </source>
</evidence>
<name>A0A494XA90_9BURK</name>
<dbReference type="OrthoDB" id="9794206at2"/>
<gene>
    <name evidence="1" type="ORF">D7S86_22440</name>
</gene>
<comment type="caution">
    <text evidence="1">The sequence shown here is derived from an EMBL/GenBank/DDBJ whole genome shotgun (WGS) entry which is preliminary data.</text>
</comment>
<proteinExistence type="predicted"/>
<dbReference type="AlphaFoldDB" id="A0A494XA90"/>
<dbReference type="CDD" id="cd16441">
    <property type="entry name" value="beta_Kdo_transferase_KpsS"/>
    <property type="match status" value="1"/>
</dbReference>
<dbReference type="RefSeq" id="WP_121089535.1">
    <property type="nucleotide sequence ID" value="NZ_RBZU01000012.1"/>
</dbReference>
<dbReference type="GO" id="GO:0015774">
    <property type="term" value="P:polysaccharide transport"/>
    <property type="evidence" value="ECO:0007669"/>
    <property type="project" value="InterPro"/>
</dbReference>
<organism evidence="1 2">
    <name type="scientific">Pararobbsia silviterrae</name>
    <dbReference type="NCBI Taxonomy" id="1792498"/>
    <lineage>
        <taxon>Bacteria</taxon>
        <taxon>Pseudomonadati</taxon>
        <taxon>Pseudomonadota</taxon>
        <taxon>Betaproteobacteria</taxon>
        <taxon>Burkholderiales</taxon>
        <taxon>Burkholderiaceae</taxon>
        <taxon>Pararobbsia</taxon>
    </lineage>
</organism>
<dbReference type="Proteomes" id="UP000270342">
    <property type="component" value="Unassembled WGS sequence"/>
</dbReference>
<reference evidence="1 2" key="1">
    <citation type="submission" date="2018-10" db="EMBL/GenBank/DDBJ databases">
        <title>Robbsia sp. DHC34, isolated from soil.</title>
        <authorList>
            <person name="Gao Z.-H."/>
            <person name="Qiu L.-H."/>
        </authorList>
    </citation>
    <scope>NUCLEOTIDE SEQUENCE [LARGE SCALE GENOMIC DNA]</scope>
    <source>
        <strain evidence="1 2">DHC34</strain>
    </source>
</reference>
<protein>
    <submittedName>
        <fullName evidence="1">Capsular biosynthesis protein</fullName>
    </submittedName>
</protein>
<dbReference type="EMBL" id="RBZU01000012">
    <property type="protein sequence ID" value="RKP47727.1"/>
    <property type="molecule type" value="Genomic_DNA"/>
</dbReference>
<evidence type="ECO:0000313" key="1">
    <source>
        <dbReference type="EMBL" id="RKP47727.1"/>
    </source>
</evidence>
<dbReference type="Pfam" id="PF05159">
    <property type="entry name" value="Capsule_synth"/>
    <property type="match status" value="1"/>
</dbReference>
<sequence length="425" mass="46850">MAKQCFLFLQGPISTFFRKLGDALSAEGHRVVRVNLCAGDALLWRGRGAIAYRGSAARWPAFIEDLMDREQVTDLVLLAEQRPFHRVAIAAATKRNIRVTATDFGYLRPDWITLEPDGLSALSRFPRTPQAIHHLAQAVPAADLRAVFTDSFPKQAALEVTHAILSWLLAFRYPGFRSHQIHHPVLNYLATGWRLLMRGRRGAHADHEIAALKAGTHPWFVFPMQMEVDYSLRAYSTYPNGVAALETVIGSFARHAPADAVLVTKLHPLDPGVRRWHRIIARIAQTHGVADRVRFLDGGALDRLLDGARGVVTVNSTVGVWSIRAGIPTMALGAAIFDVRGLAWDGALDAFWRHATPPDPTLVDAFVRALAGTIQMRGVYYRDPGLTAAVKEAAKRLDADAQTRLRALLEPHAQLNAKAPHATIV</sequence>
<dbReference type="InterPro" id="IPR007833">
    <property type="entry name" value="Capsule_polysaccharide_synth"/>
</dbReference>
<accession>A0A494XA90</accession>
<dbReference type="GO" id="GO:0000271">
    <property type="term" value="P:polysaccharide biosynthetic process"/>
    <property type="evidence" value="ECO:0007669"/>
    <property type="project" value="InterPro"/>
</dbReference>